<evidence type="ECO:0000313" key="3">
    <source>
        <dbReference type="EMBL" id="KAA8824954.1"/>
    </source>
</evidence>
<dbReference type="InterPro" id="IPR050922">
    <property type="entry name" value="LytR/CpsA/Psr_CW_biosynth"/>
</dbReference>
<feature type="domain" description="Cell envelope-related transcriptional attenuator" evidence="2">
    <location>
        <begin position="64"/>
        <end position="208"/>
    </location>
</feature>
<gene>
    <name evidence="3" type="ORF">EMO92_07900</name>
</gene>
<dbReference type="PANTHER" id="PTHR33392">
    <property type="entry name" value="POLYISOPRENYL-TEICHOIC ACID--PEPTIDOGLYCAN TEICHOIC ACID TRANSFERASE TAGU"/>
    <property type="match status" value="1"/>
</dbReference>
<proteinExistence type="inferred from homology"/>
<comment type="similarity">
    <text evidence="1">Belongs to the LytR/CpsA/Psr (LCP) family.</text>
</comment>
<dbReference type="EMBL" id="RZUG01000014">
    <property type="protein sequence ID" value="KAA8824954.1"/>
    <property type="molecule type" value="Genomic_DNA"/>
</dbReference>
<dbReference type="InterPro" id="IPR004474">
    <property type="entry name" value="LytR_CpsA_psr"/>
</dbReference>
<dbReference type="Proteomes" id="UP000326251">
    <property type="component" value="Unassembled WGS sequence"/>
</dbReference>
<dbReference type="AlphaFoldDB" id="A0A5J5E7R7"/>
<sequence length="331" mass="35052">MIAAALAGALYIRNLESSMSVGEDVRQSLQKSETGDTGSGTASEKSFYMMLVGTDARTSNENGRSDSLMLARVDPESHRLDIISIPRDMQVNIKGVDGVQKINAAYSYGGAALAVSTVSEFAGVPISHYAEVDFANMTGLVDHLGGITVIVPESFSGGNSGLSLKAGEQTLNGEQMLGFTRERYQVQGGDFSRAQAQQLVLLAIMQKIMAQPKMALPGLIQELASAVSTDMNVSSILQLTLKFYGQQPQVQSAICPSYAFDQDGVSYVGVEYNEWRDMMQRVDAGMGPRGTGSIPAAQSSNAGLGAAANAASPRDYAALKNQSLNSGDIIQ</sequence>
<evidence type="ECO:0000256" key="1">
    <source>
        <dbReference type="ARBA" id="ARBA00006068"/>
    </source>
</evidence>
<comment type="caution">
    <text evidence="3">The sequence shown here is derived from an EMBL/GenBank/DDBJ whole genome shotgun (WGS) entry which is preliminary data.</text>
</comment>
<evidence type="ECO:0000313" key="4">
    <source>
        <dbReference type="Proteomes" id="UP000326251"/>
    </source>
</evidence>
<dbReference type="Gene3D" id="3.40.630.190">
    <property type="entry name" value="LCP protein"/>
    <property type="match status" value="1"/>
</dbReference>
<protein>
    <submittedName>
        <fullName evidence="3">LytR family transcriptional regulator</fullName>
    </submittedName>
</protein>
<organism evidence="3 4">
    <name type="scientific">Bifidobacterium reuteri</name>
    <dbReference type="NCBI Taxonomy" id="983706"/>
    <lineage>
        <taxon>Bacteria</taxon>
        <taxon>Bacillati</taxon>
        <taxon>Actinomycetota</taxon>
        <taxon>Actinomycetes</taxon>
        <taxon>Bifidobacteriales</taxon>
        <taxon>Bifidobacteriaceae</taxon>
        <taxon>Bifidobacterium</taxon>
    </lineage>
</organism>
<dbReference type="PANTHER" id="PTHR33392:SF6">
    <property type="entry name" value="POLYISOPRENYL-TEICHOIC ACID--PEPTIDOGLYCAN TEICHOIC ACID TRANSFERASE TAGU"/>
    <property type="match status" value="1"/>
</dbReference>
<dbReference type="Pfam" id="PF03816">
    <property type="entry name" value="LytR_cpsA_psr"/>
    <property type="match status" value="1"/>
</dbReference>
<dbReference type="NCBIfam" id="TIGR00350">
    <property type="entry name" value="lytR_cpsA_psr"/>
    <property type="match status" value="1"/>
</dbReference>
<evidence type="ECO:0000259" key="2">
    <source>
        <dbReference type="Pfam" id="PF03816"/>
    </source>
</evidence>
<reference evidence="3 4" key="1">
    <citation type="journal article" date="2019" name="Syst. Appl. Microbiol.">
        <title>Characterization of Bifidobacterium species in feaces of the Egyptian fruit bat: Description of B. vespertilionis sp. nov. and B. rousetti sp. nov.</title>
        <authorList>
            <person name="Modesto M."/>
            <person name="Satti M."/>
            <person name="Watanabe K."/>
            <person name="Puglisi E."/>
            <person name="Morelli L."/>
            <person name="Huang C.-H."/>
            <person name="Liou J.-S."/>
            <person name="Miyashita M."/>
            <person name="Tamura T."/>
            <person name="Saito S."/>
            <person name="Mori K."/>
            <person name="Huang L."/>
            <person name="Sciavilla P."/>
            <person name="Sandri C."/>
            <person name="Spiezio C."/>
            <person name="Vitali F."/>
            <person name="Cavalieri D."/>
            <person name="Perpetuini G."/>
            <person name="Tofalo R."/>
            <person name="Bonetti A."/>
            <person name="Arita M."/>
            <person name="Mattarelli P."/>
        </authorList>
    </citation>
    <scope>NUCLEOTIDE SEQUENCE [LARGE SCALE GENOMIC DNA]</scope>
    <source>
        <strain evidence="3 4">RST19</strain>
    </source>
</reference>
<accession>A0A5J5E7R7</accession>
<name>A0A5J5E7R7_9BIFI</name>